<dbReference type="EMBL" id="FN649729">
    <property type="protein sequence ID" value="CBN75775.1"/>
    <property type="molecule type" value="Genomic_DNA"/>
</dbReference>
<keyword evidence="6" id="KW-1185">Reference proteome</keyword>
<dbReference type="GO" id="GO:0003729">
    <property type="term" value="F:mRNA binding"/>
    <property type="evidence" value="ECO:0007669"/>
    <property type="project" value="TreeGrafter"/>
</dbReference>
<organism evidence="5 6">
    <name type="scientific">Ectocarpus siliculosus</name>
    <name type="common">Brown alga</name>
    <name type="synonym">Conferva siliculosa</name>
    <dbReference type="NCBI Taxonomy" id="2880"/>
    <lineage>
        <taxon>Eukaryota</taxon>
        <taxon>Sar</taxon>
        <taxon>Stramenopiles</taxon>
        <taxon>Ochrophyta</taxon>
        <taxon>PX clade</taxon>
        <taxon>Phaeophyceae</taxon>
        <taxon>Ectocarpales</taxon>
        <taxon>Ectocarpaceae</taxon>
        <taxon>Ectocarpus</taxon>
    </lineage>
</organism>
<evidence type="ECO:0000313" key="6">
    <source>
        <dbReference type="Proteomes" id="UP000002630"/>
    </source>
</evidence>
<feature type="domain" description="RRM" evidence="4">
    <location>
        <begin position="151"/>
        <end position="229"/>
    </location>
</feature>
<dbReference type="PANTHER" id="PTHR23003:SF3">
    <property type="entry name" value="FI21236P1-RELATED"/>
    <property type="match status" value="1"/>
</dbReference>
<keyword evidence="1 2" id="KW-0694">RNA-binding</keyword>
<dbReference type="InterPro" id="IPR035979">
    <property type="entry name" value="RBD_domain_sf"/>
</dbReference>
<feature type="region of interest" description="Disordered" evidence="3">
    <location>
        <begin position="489"/>
        <end position="555"/>
    </location>
</feature>
<dbReference type="InParanoid" id="D8LGN3"/>
<dbReference type="Proteomes" id="UP000002630">
    <property type="component" value="Linkage Group LG04"/>
</dbReference>
<dbReference type="GO" id="GO:1990904">
    <property type="term" value="C:ribonucleoprotein complex"/>
    <property type="evidence" value="ECO:0007669"/>
    <property type="project" value="TreeGrafter"/>
</dbReference>
<feature type="region of interest" description="Disordered" evidence="3">
    <location>
        <begin position="227"/>
        <end position="248"/>
    </location>
</feature>
<feature type="domain" description="RRM" evidence="4">
    <location>
        <begin position="49"/>
        <end position="126"/>
    </location>
</feature>
<proteinExistence type="predicted"/>
<dbReference type="InterPro" id="IPR012677">
    <property type="entry name" value="Nucleotide-bd_a/b_plait_sf"/>
</dbReference>
<dbReference type="GO" id="GO:0005737">
    <property type="term" value="C:cytoplasm"/>
    <property type="evidence" value="ECO:0007669"/>
    <property type="project" value="TreeGrafter"/>
</dbReference>
<dbReference type="STRING" id="2880.D8LGN3"/>
<dbReference type="OMA" id="IVEYRTP"/>
<accession>D8LGN3</accession>
<feature type="compositionally biased region" description="Gly residues" evidence="3">
    <location>
        <begin position="400"/>
        <end position="421"/>
    </location>
</feature>
<reference evidence="5 6" key="1">
    <citation type="journal article" date="2010" name="Nature">
        <title>The Ectocarpus genome and the independent evolution of multicellularity in brown algae.</title>
        <authorList>
            <person name="Cock J.M."/>
            <person name="Sterck L."/>
            <person name="Rouze P."/>
            <person name="Scornet D."/>
            <person name="Allen A.E."/>
            <person name="Amoutzias G."/>
            <person name="Anthouard V."/>
            <person name="Artiguenave F."/>
            <person name="Aury J.M."/>
            <person name="Badger J.H."/>
            <person name="Beszteri B."/>
            <person name="Billiau K."/>
            <person name="Bonnet E."/>
            <person name="Bothwell J.H."/>
            <person name="Bowler C."/>
            <person name="Boyen C."/>
            <person name="Brownlee C."/>
            <person name="Carrano C.J."/>
            <person name="Charrier B."/>
            <person name="Cho G.Y."/>
            <person name="Coelho S.M."/>
            <person name="Collen J."/>
            <person name="Corre E."/>
            <person name="Da Silva C."/>
            <person name="Delage L."/>
            <person name="Delaroque N."/>
            <person name="Dittami S.M."/>
            <person name="Doulbeau S."/>
            <person name="Elias M."/>
            <person name="Farnham G."/>
            <person name="Gachon C.M."/>
            <person name="Gschloessl B."/>
            <person name="Heesch S."/>
            <person name="Jabbari K."/>
            <person name="Jubin C."/>
            <person name="Kawai H."/>
            <person name="Kimura K."/>
            <person name="Kloareg B."/>
            <person name="Kupper F.C."/>
            <person name="Lang D."/>
            <person name="Le Bail A."/>
            <person name="Leblanc C."/>
            <person name="Lerouge P."/>
            <person name="Lohr M."/>
            <person name="Lopez P.J."/>
            <person name="Martens C."/>
            <person name="Maumus F."/>
            <person name="Michel G."/>
            <person name="Miranda-Saavedra D."/>
            <person name="Morales J."/>
            <person name="Moreau H."/>
            <person name="Motomura T."/>
            <person name="Nagasato C."/>
            <person name="Napoli C.A."/>
            <person name="Nelson D.R."/>
            <person name="Nyvall-Collen P."/>
            <person name="Peters A.F."/>
            <person name="Pommier C."/>
            <person name="Potin P."/>
            <person name="Poulain J."/>
            <person name="Quesneville H."/>
            <person name="Read B."/>
            <person name="Rensing S.A."/>
            <person name="Ritter A."/>
            <person name="Rousvoal S."/>
            <person name="Samanta M."/>
            <person name="Samson G."/>
            <person name="Schroeder D.C."/>
            <person name="Segurens B."/>
            <person name="Strittmatter M."/>
            <person name="Tonon T."/>
            <person name="Tregear J.W."/>
            <person name="Valentin K."/>
            <person name="von Dassow P."/>
            <person name="Yamagishi T."/>
            <person name="Van de Peer Y."/>
            <person name="Wincker P."/>
        </authorList>
    </citation>
    <scope>NUCLEOTIDE SEQUENCE [LARGE SCALE GENOMIC DNA]</scope>
    <source>
        <strain evidence="6">Ec32 / CCAP1310/4</strain>
    </source>
</reference>
<evidence type="ECO:0000259" key="4">
    <source>
        <dbReference type="PROSITE" id="PS50102"/>
    </source>
</evidence>
<evidence type="ECO:0000313" key="5">
    <source>
        <dbReference type="EMBL" id="CBN75775.1"/>
    </source>
</evidence>
<dbReference type="InterPro" id="IPR000504">
    <property type="entry name" value="RRM_dom"/>
</dbReference>
<protein>
    <recommendedName>
        <fullName evidence="4">RRM domain-containing protein</fullName>
    </recommendedName>
</protein>
<evidence type="ECO:0000256" key="2">
    <source>
        <dbReference type="PROSITE-ProRule" id="PRU00176"/>
    </source>
</evidence>
<evidence type="ECO:0000256" key="3">
    <source>
        <dbReference type="SAM" id="MobiDB-lite"/>
    </source>
</evidence>
<feature type="domain" description="RRM" evidence="4">
    <location>
        <begin position="426"/>
        <end position="503"/>
    </location>
</feature>
<dbReference type="SMART" id="SM00360">
    <property type="entry name" value="RRM"/>
    <property type="match status" value="4"/>
</dbReference>
<dbReference type="GO" id="GO:0005634">
    <property type="term" value="C:nucleus"/>
    <property type="evidence" value="ECO:0007669"/>
    <property type="project" value="TreeGrafter"/>
</dbReference>
<dbReference type="EMBL" id="FN648244">
    <property type="protein sequence ID" value="CBN75775.1"/>
    <property type="molecule type" value="Genomic_DNA"/>
</dbReference>
<dbReference type="OrthoDB" id="272703at2759"/>
<name>D8LGN3_ECTSI</name>
<dbReference type="CDD" id="cd00590">
    <property type="entry name" value="RRM_SF"/>
    <property type="match status" value="2"/>
</dbReference>
<dbReference type="FunFam" id="3.30.70.330:FF:000362">
    <property type="entry name" value="GBP2p Poly(A+) RNA-binding protein"/>
    <property type="match status" value="1"/>
</dbReference>
<feature type="region of interest" description="Disordered" evidence="3">
    <location>
        <begin position="386"/>
        <end position="421"/>
    </location>
</feature>
<evidence type="ECO:0000256" key="1">
    <source>
        <dbReference type="ARBA" id="ARBA00022884"/>
    </source>
</evidence>
<dbReference type="Pfam" id="PF00076">
    <property type="entry name" value="RRM_1"/>
    <property type="match status" value="4"/>
</dbReference>
<dbReference type="PROSITE" id="PS50102">
    <property type="entry name" value="RRM"/>
    <property type="match status" value="4"/>
</dbReference>
<dbReference type="InterPro" id="IPR050374">
    <property type="entry name" value="RRT5_SRSF_SR"/>
</dbReference>
<feature type="compositionally biased region" description="Low complexity" evidence="3">
    <location>
        <begin position="516"/>
        <end position="555"/>
    </location>
</feature>
<dbReference type="AlphaFoldDB" id="D8LGN3"/>
<gene>
    <name evidence="5" type="ORF">Esi_0174_0047</name>
</gene>
<dbReference type="Gene3D" id="3.30.70.330">
    <property type="match status" value="4"/>
</dbReference>
<feature type="domain" description="RRM" evidence="4">
    <location>
        <begin position="314"/>
        <end position="391"/>
    </location>
</feature>
<dbReference type="SUPFAM" id="SSF54928">
    <property type="entry name" value="RNA-binding domain, RBD"/>
    <property type="match status" value="4"/>
</dbReference>
<sequence length="555" mass="58594">MENGMGYVEQPAQYAQDANGVVVNGMGGVMPVVGGMSAPPVGVMTTGITRVYVGNLSWETEWQDLKDHMRTAGEVVRADVMRDASGRSKGCGIVEYRTPAEAQEAINTLLDTELKGRLIFVREDREAAAVVGGGGGPPMGGGPRGSGNQNARVYVGNLAWDVAWQDLKDHMRGLGGEVIRADVMTDQGGRSRGCGIVEYAEPEQATQAIEQLNNSELKNRMIFVREDRESGTPGGGHHQQQMHHHNHQQQQMVGQMQMGPMGAFGGQPFAAGPGALMGQSMGGHMQQMQMHQQQHGSGGHQGGGGGAMPQATGNRIYVGNLAWTVEWQELKDHMRTVGKVVHADVLQDGDGRSKGCGIVEYEDIRGANRAIRELNNTALGGRPIFVREDREQQNPRQRQRGGGRGEMANGGGGRGGGGGGENLAGRQLYVGNLSFETTWADLKDHFRTAGEVERADVMMDGSRRSKGWGTVRFRTQEEAQSAIQELNGTELGSRQIEVREDSKTGGGGGGGSYPKAGNAKAGATAAAAASADPVGATEAAAPAASATVAPISTTS</sequence>
<dbReference type="PANTHER" id="PTHR23003">
    <property type="entry name" value="RNA RECOGNITION MOTIF RRM DOMAIN CONTAINING PROTEIN"/>
    <property type="match status" value="1"/>
</dbReference>
<dbReference type="eggNOG" id="KOG0118">
    <property type="taxonomic scope" value="Eukaryota"/>
</dbReference>